<protein>
    <recommendedName>
        <fullName evidence="4">Secreted protein</fullName>
    </recommendedName>
</protein>
<accession>A0ABV6N104</accession>
<sequence>MWVRTVVAVAVIAALVTTGVVIGRATAPRPPLTLAHADNDTDDGPPAPGTREVTGRSGNATLRVAVSPANGWLGIEIEDATVPRGTRCRLFAYDHAGKAYEAGGWVQSDQPPFPIYGAVTLDPSDLASVAVVDDRGATVVSADIPPA</sequence>
<evidence type="ECO:0000313" key="2">
    <source>
        <dbReference type="EMBL" id="MFC0545775.1"/>
    </source>
</evidence>
<evidence type="ECO:0008006" key="4">
    <source>
        <dbReference type="Google" id="ProtNLM"/>
    </source>
</evidence>
<gene>
    <name evidence="2" type="ORF">ACFFH7_29960</name>
</gene>
<evidence type="ECO:0000313" key="3">
    <source>
        <dbReference type="Proteomes" id="UP001589810"/>
    </source>
</evidence>
<evidence type="ECO:0000256" key="1">
    <source>
        <dbReference type="SAM" id="MobiDB-lite"/>
    </source>
</evidence>
<dbReference type="RefSeq" id="WP_273943693.1">
    <property type="nucleotide sequence ID" value="NZ_CP097263.1"/>
</dbReference>
<dbReference type="Proteomes" id="UP001589810">
    <property type="component" value="Unassembled WGS sequence"/>
</dbReference>
<organism evidence="2 3">
    <name type="scientific">Kutzneria chonburiensis</name>
    <dbReference type="NCBI Taxonomy" id="1483604"/>
    <lineage>
        <taxon>Bacteria</taxon>
        <taxon>Bacillati</taxon>
        <taxon>Actinomycetota</taxon>
        <taxon>Actinomycetes</taxon>
        <taxon>Pseudonocardiales</taxon>
        <taxon>Pseudonocardiaceae</taxon>
        <taxon>Kutzneria</taxon>
    </lineage>
</organism>
<dbReference type="EMBL" id="JBHLUD010000010">
    <property type="protein sequence ID" value="MFC0545775.1"/>
    <property type="molecule type" value="Genomic_DNA"/>
</dbReference>
<name>A0ABV6N104_9PSEU</name>
<comment type="caution">
    <text evidence="2">The sequence shown here is derived from an EMBL/GenBank/DDBJ whole genome shotgun (WGS) entry which is preliminary data.</text>
</comment>
<feature type="region of interest" description="Disordered" evidence="1">
    <location>
        <begin position="31"/>
        <end position="55"/>
    </location>
</feature>
<keyword evidence="3" id="KW-1185">Reference proteome</keyword>
<reference evidence="2 3" key="1">
    <citation type="submission" date="2024-09" db="EMBL/GenBank/DDBJ databases">
        <authorList>
            <person name="Sun Q."/>
            <person name="Mori K."/>
        </authorList>
    </citation>
    <scope>NUCLEOTIDE SEQUENCE [LARGE SCALE GENOMIC DNA]</scope>
    <source>
        <strain evidence="2 3">TBRC 1432</strain>
    </source>
</reference>
<proteinExistence type="predicted"/>